<dbReference type="Proteomes" id="UP000186997">
    <property type="component" value="Unassembled WGS sequence"/>
</dbReference>
<evidence type="ECO:0000313" key="1">
    <source>
        <dbReference type="EMBL" id="SIT90555.1"/>
    </source>
</evidence>
<protein>
    <submittedName>
        <fullName evidence="1">PhoP regulatory network protein YrbL</fullName>
    </submittedName>
</protein>
<dbReference type="Pfam" id="PF10707">
    <property type="entry name" value="YrbL-PhoP_reg"/>
    <property type="match status" value="1"/>
</dbReference>
<dbReference type="RefSeq" id="WP_076660829.1">
    <property type="nucleotide sequence ID" value="NZ_FTPR01000003.1"/>
</dbReference>
<dbReference type="InterPro" id="IPR019647">
    <property type="entry name" value="PhoP_reg_network_YrbL"/>
</dbReference>
<dbReference type="STRING" id="287098.SAMN05421665_3150"/>
<dbReference type="AlphaFoldDB" id="A0A1R3XI92"/>
<evidence type="ECO:0000313" key="2">
    <source>
        <dbReference type="Proteomes" id="UP000186997"/>
    </source>
</evidence>
<proteinExistence type="predicted"/>
<accession>A0A1R3XI92</accession>
<name>A0A1R3XI92_9RHOB</name>
<dbReference type="OrthoDB" id="7925566at2"/>
<organism evidence="1 2">
    <name type="scientific">Yoonia rosea</name>
    <dbReference type="NCBI Taxonomy" id="287098"/>
    <lineage>
        <taxon>Bacteria</taxon>
        <taxon>Pseudomonadati</taxon>
        <taxon>Pseudomonadota</taxon>
        <taxon>Alphaproteobacteria</taxon>
        <taxon>Rhodobacterales</taxon>
        <taxon>Paracoccaceae</taxon>
        <taxon>Yoonia</taxon>
    </lineage>
</organism>
<reference evidence="2" key="1">
    <citation type="submission" date="2017-01" db="EMBL/GenBank/DDBJ databases">
        <authorList>
            <person name="Varghese N."/>
            <person name="Submissions S."/>
        </authorList>
    </citation>
    <scope>NUCLEOTIDE SEQUENCE [LARGE SCALE GENOMIC DNA]</scope>
    <source>
        <strain evidence="2">DSM 29591</strain>
    </source>
</reference>
<dbReference type="EMBL" id="FTPR01000003">
    <property type="protein sequence ID" value="SIT90555.1"/>
    <property type="molecule type" value="Genomic_DNA"/>
</dbReference>
<sequence length="207" mass="24239">MIKLNPEDRIAKGGGRDIYQHPDDDGLLIKIYRPKKKRFRLGAYFELETWWFGGYREWYVEYKHYIACLNRRGNCPLYMSELRGFSDTSLGLGQLVQKISDEGSPGLSITLRHVAKQQEISFDDIAPLVDQLFQDFGDDKVIFRDLNPSNILVVRDADKRPLRLVIIDGLGDYTYIPTRSYSRIAYRLWHKHEKSKVLAYLQEQYAK</sequence>
<keyword evidence="2" id="KW-1185">Reference proteome</keyword>
<gene>
    <name evidence="1" type="ORF">SAMN05421665_3150</name>
</gene>